<dbReference type="FunFam" id="3.40.718.10:FF:000014">
    <property type="entry name" value="Isocitrate dehydrogenase (NAD(+))"/>
    <property type="match status" value="1"/>
</dbReference>
<evidence type="ECO:0000313" key="5">
    <source>
        <dbReference type="Proteomes" id="UP000441925"/>
    </source>
</evidence>
<dbReference type="InterPro" id="IPR024084">
    <property type="entry name" value="IsoPropMal-DH-like_dom"/>
</dbReference>
<dbReference type="SUPFAM" id="SSF53659">
    <property type="entry name" value="Isocitrate/Isopropylmalate dehydrogenase-like"/>
    <property type="match status" value="1"/>
</dbReference>
<accession>A0A6N7VUZ7</accession>
<dbReference type="AlphaFoldDB" id="A0A6N7VUZ7"/>
<protein>
    <submittedName>
        <fullName evidence="4">NAD-dependent isocitrate dehydrogenase</fullName>
    </submittedName>
</protein>
<dbReference type="Proteomes" id="UP000441925">
    <property type="component" value="Unassembled WGS sequence"/>
</dbReference>
<gene>
    <name evidence="4" type="ORF">FYJ26_05550</name>
</gene>
<dbReference type="InterPro" id="IPR019818">
    <property type="entry name" value="IsoCit/isopropylmalate_DH_CS"/>
</dbReference>
<organism evidence="4 5">
    <name type="scientific">Anaerococcus porci</name>
    <dbReference type="NCBI Taxonomy" id="2652269"/>
    <lineage>
        <taxon>Bacteria</taxon>
        <taxon>Bacillati</taxon>
        <taxon>Bacillota</taxon>
        <taxon>Tissierellia</taxon>
        <taxon>Tissierellales</taxon>
        <taxon>Peptoniphilaceae</taxon>
        <taxon>Anaerococcus</taxon>
    </lineage>
</organism>
<comment type="similarity">
    <text evidence="1">Belongs to the isocitrate and isopropylmalate dehydrogenases family.</text>
</comment>
<proteinExistence type="inferred from homology"/>
<dbReference type="EMBL" id="VULQ01000005">
    <property type="protein sequence ID" value="MSS77883.1"/>
    <property type="molecule type" value="Genomic_DNA"/>
</dbReference>
<keyword evidence="2" id="KW-0560">Oxidoreductase</keyword>
<dbReference type="GO" id="GO:0006099">
    <property type="term" value="P:tricarboxylic acid cycle"/>
    <property type="evidence" value="ECO:0007669"/>
    <property type="project" value="TreeGrafter"/>
</dbReference>
<dbReference type="GO" id="GO:0004449">
    <property type="term" value="F:isocitrate dehydrogenase (NAD+) activity"/>
    <property type="evidence" value="ECO:0007669"/>
    <property type="project" value="TreeGrafter"/>
</dbReference>
<comment type="caution">
    <text evidence="4">The sequence shown here is derived from an EMBL/GenBank/DDBJ whole genome shotgun (WGS) entry which is preliminary data.</text>
</comment>
<keyword evidence="5" id="KW-1185">Reference proteome</keyword>
<evidence type="ECO:0000313" key="4">
    <source>
        <dbReference type="EMBL" id="MSS77883.1"/>
    </source>
</evidence>
<evidence type="ECO:0000256" key="2">
    <source>
        <dbReference type="ARBA" id="ARBA00023002"/>
    </source>
</evidence>
<dbReference type="Pfam" id="PF00180">
    <property type="entry name" value="Iso_dh"/>
    <property type="match status" value="1"/>
</dbReference>
<dbReference type="GO" id="GO:0051287">
    <property type="term" value="F:NAD binding"/>
    <property type="evidence" value="ECO:0007669"/>
    <property type="project" value="InterPro"/>
</dbReference>
<evidence type="ECO:0000256" key="1">
    <source>
        <dbReference type="ARBA" id="ARBA00007769"/>
    </source>
</evidence>
<name>A0A6N7VUZ7_9FIRM</name>
<feature type="domain" description="Isopropylmalate dehydrogenase-like" evidence="3">
    <location>
        <begin position="2"/>
        <end position="326"/>
    </location>
</feature>
<evidence type="ECO:0000259" key="3">
    <source>
        <dbReference type="SMART" id="SM01329"/>
    </source>
</evidence>
<dbReference type="Gene3D" id="3.40.718.10">
    <property type="entry name" value="Isopropylmalate Dehydrogenase"/>
    <property type="match status" value="1"/>
</dbReference>
<dbReference type="GO" id="GO:0006102">
    <property type="term" value="P:isocitrate metabolic process"/>
    <property type="evidence" value="ECO:0007669"/>
    <property type="project" value="TreeGrafter"/>
</dbReference>
<sequence>MKVTLIKGDGIGPEICESMKQILKRLGSKIEFEEINAGASVFEKEGKFIPDELFESIKRNKIAIKGPITTPIGHGFRSINVELRKKFDLYQNIRPIKSISSIKTKYDNVDMIIFRENTEDLYMGIEEKISDDESHSIKVITRKKSQRIIKAAFEYARKFNRKKITIVTKANIMKLTDGLFLEVGREVSKDYPEIEFEELLVDNTAMQMVINPNKFDIIVTENLYGDILSDLGAGLVGGLGLIPGVNKGKDIAIYESVHGAALDIAGEDLANPTAMLLTSCLMLDDIEEKEKAKKLRETIEDVLKDKKNHTKDLGGSSSLSDFTKAIIDKIGE</sequence>
<dbReference type="PROSITE" id="PS00470">
    <property type="entry name" value="IDH_IMDH"/>
    <property type="match status" value="1"/>
</dbReference>
<dbReference type="GO" id="GO:0000287">
    <property type="term" value="F:magnesium ion binding"/>
    <property type="evidence" value="ECO:0007669"/>
    <property type="project" value="InterPro"/>
</dbReference>
<dbReference type="PANTHER" id="PTHR11835:SF34">
    <property type="entry name" value="ISOCITRATE DEHYDROGENASE [NAD] SUBUNIT ALPHA, MITOCHONDRIAL"/>
    <property type="match status" value="1"/>
</dbReference>
<dbReference type="PANTHER" id="PTHR11835">
    <property type="entry name" value="DECARBOXYLATING DEHYDROGENASES-ISOCITRATE, ISOPROPYLMALATE, TARTRATE"/>
    <property type="match status" value="1"/>
</dbReference>
<reference evidence="4 5" key="1">
    <citation type="submission" date="2019-08" db="EMBL/GenBank/DDBJ databases">
        <title>In-depth cultivation of the pig gut microbiome towards novel bacterial diversity and tailored functional studies.</title>
        <authorList>
            <person name="Wylensek D."/>
            <person name="Hitch T.C.A."/>
            <person name="Clavel T."/>
        </authorList>
    </citation>
    <scope>NUCLEOTIDE SEQUENCE [LARGE SCALE GENOMIC DNA]</scope>
    <source>
        <strain evidence="4 5">WCA-380-WT-2B</strain>
    </source>
</reference>
<dbReference type="RefSeq" id="WP_154540471.1">
    <property type="nucleotide sequence ID" value="NZ_JAXDSU010000057.1"/>
</dbReference>
<dbReference type="SMART" id="SM01329">
    <property type="entry name" value="Iso_dh"/>
    <property type="match status" value="1"/>
</dbReference>